<evidence type="ECO:0000256" key="1">
    <source>
        <dbReference type="ARBA" id="ARBA00022603"/>
    </source>
</evidence>
<keyword evidence="1 5" id="KW-0489">Methyltransferase</keyword>
<feature type="binding site" evidence="5">
    <location>
        <position position="21"/>
    </location>
    <ligand>
        <name>S-adenosyl-L-methionine</name>
        <dbReference type="ChEBI" id="CHEBI:59789"/>
    </ligand>
</feature>
<evidence type="ECO:0000313" key="7">
    <source>
        <dbReference type="EMBL" id="MCQ4081694.1"/>
    </source>
</evidence>
<feature type="binding site" evidence="5">
    <location>
        <position position="67"/>
    </location>
    <ligand>
        <name>S-adenosyl-L-methionine</name>
        <dbReference type="ChEBI" id="CHEBI:59789"/>
    </ligand>
</feature>
<dbReference type="Pfam" id="PF00398">
    <property type="entry name" value="RrnaAD"/>
    <property type="match status" value="1"/>
</dbReference>
<evidence type="ECO:0000259" key="6">
    <source>
        <dbReference type="SMART" id="SM00650"/>
    </source>
</evidence>
<dbReference type="InterPro" id="IPR020596">
    <property type="entry name" value="rRNA_Ade_Mease_Trfase_CS"/>
</dbReference>
<feature type="binding site" evidence="5">
    <location>
        <position position="92"/>
    </location>
    <ligand>
        <name>S-adenosyl-L-methionine</name>
        <dbReference type="ChEBI" id="CHEBI:59789"/>
    </ligand>
</feature>
<keyword evidence="4 5" id="KW-0694">RNA-binding</keyword>
<organism evidence="7 8">
    <name type="scientific">Streptomyces humicola</name>
    <dbReference type="NCBI Taxonomy" id="2953240"/>
    <lineage>
        <taxon>Bacteria</taxon>
        <taxon>Bacillati</taxon>
        <taxon>Actinomycetota</taxon>
        <taxon>Actinomycetes</taxon>
        <taxon>Kitasatosporales</taxon>
        <taxon>Streptomycetaceae</taxon>
        <taxon>Streptomyces</taxon>
    </lineage>
</organism>
<evidence type="ECO:0000256" key="5">
    <source>
        <dbReference type="PROSITE-ProRule" id="PRU01026"/>
    </source>
</evidence>
<feature type="binding site" evidence="5">
    <location>
        <position position="19"/>
    </location>
    <ligand>
        <name>S-adenosyl-L-methionine</name>
        <dbReference type="ChEBI" id="CHEBI:59789"/>
    </ligand>
</feature>
<evidence type="ECO:0000256" key="2">
    <source>
        <dbReference type="ARBA" id="ARBA00022679"/>
    </source>
</evidence>
<feature type="binding site" evidence="5">
    <location>
        <position position="46"/>
    </location>
    <ligand>
        <name>S-adenosyl-L-methionine</name>
        <dbReference type="ChEBI" id="CHEBI:59789"/>
    </ligand>
</feature>
<protein>
    <submittedName>
        <fullName evidence="7">ErmE/ErmH/ErmO/ErmR family 23S rRNA (Adenine(2058)-N(6))-methyltransferase</fullName>
    </submittedName>
</protein>
<dbReference type="InterPro" id="IPR029063">
    <property type="entry name" value="SAM-dependent_MTases_sf"/>
</dbReference>
<accession>A0ABT1PVJ1</accession>
<dbReference type="InterPro" id="IPR020598">
    <property type="entry name" value="rRNA_Ade_methylase_Trfase_N"/>
</dbReference>
<dbReference type="PANTHER" id="PTHR11727:SF7">
    <property type="entry name" value="DIMETHYLADENOSINE TRANSFERASE-RELATED"/>
    <property type="match status" value="1"/>
</dbReference>
<name>A0ABT1PVJ1_9ACTN</name>
<dbReference type="PANTHER" id="PTHR11727">
    <property type="entry name" value="DIMETHYLADENOSINE TRANSFERASE"/>
    <property type="match status" value="1"/>
</dbReference>
<dbReference type="PROSITE" id="PS01131">
    <property type="entry name" value="RRNA_A_DIMETH"/>
    <property type="match status" value="1"/>
</dbReference>
<feature type="domain" description="Ribosomal RNA adenine methylase transferase N-terminal" evidence="6">
    <location>
        <begin position="26"/>
        <end position="190"/>
    </location>
</feature>
<comment type="caution">
    <text evidence="5">Lacks conserved residue(s) required for the propagation of feature annotation.</text>
</comment>
<evidence type="ECO:0000256" key="3">
    <source>
        <dbReference type="ARBA" id="ARBA00022691"/>
    </source>
</evidence>
<sequence length="267" mass="29736">MPRNRLSLRDQRRRSFSQNFIKDRTAIDRIVRTARIDPAGLVVEIGAGDGRLTAALAARAACVVAHEIDPFMAARLRARCRDLPNVRCVVGDFLNSTPPRQPFAVAACIPYAVTSPIVNWCLNAPGLTSATLVTQWEYARKRTGDFGSWSRVTVESWPRFDWRLAGRIDRGAFRPVPRVDSGILRLTHRGNGLLPAAVLPRYRQFVEVGFSGVGGTLHASLRREFPRARVDAAFGAAGMVRGTVVGFVHPDQWITLFRHILEMPERV</sequence>
<dbReference type="Proteomes" id="UP001057702">
    <property type="component" value="Unassembled WGS sequence"/>
</dbReference>
<dbReference type="Gene3D" id="3.40.50.150">
    <property type="entry name" value="Vaccinia Virus protein VP39"/>
    <property type="match status" value="1"/>
</dbReference>
<comment type="similarity">
    <text evidence="5">Belongs to the class I-like SAM-binding methyltransferase superfamily. rRNA adenine N(6)-methyltransferase family.</text>
</comment>
<dbReference type="SMART" id="SM00650">
    <property type="entry name" value="rADc"/>
    <property type="match status" value="1"/>
</dbReference>
<dbReference type="PROSITE" id="PS51689">
    <property type="entry name" value="SAM_RNA_A_N6_MT"/>
    <property type="match status" value="1"/>
</dbReference>
<keyword evidence="8" id="KW-1185">Reference proteome</keyword>
<dbReference type="EMBL" id="JANFNG010000009">
    <property type="protein sequence ID" value="MCQ4081694.1"/>
    <property type="molecule type" value="Genomic_DNA"/>
</dbReference>
<comment type="caution">
    <text evidence="7">The sequence shown here is derived from an EMBL/GenBank/DDBJ whole genome shotgun (WGS) entry which is preliminary data.</text>
</comment>
<dbReference type="SUPFAM" id="SSF53335">
    <property type="entry name" value="S-adenosyl-L-methionine-dependent methyltransferases"/>
    <property type="match status" value="1"/>
</dbReference>
<evidence type="ECO:0000256" key="4">
    <source>
        <dbReference type="ARBA" id="ARBA00022884"/>
    </source>
</evidence>
<dbReference type="InterPro" id="IPR001737">
    <property type="entry name" value="KsgA/Erm"/>
</dbReference>
<proteinExistence type="inferred from homology"/>
<dbReference type="NCBIfam" id="NF000337">
    <property type="entry name" value="erm_SHROVE"/>
    <property type="match status" value="1"/>
</dbReference>
<evidence type="ECO:0000313" key="8">
    <source>
        <dbReference type="Proteomes" id="UP001057702"/>
    </source>
</evidence>
<reference evidence="7" key="1">
    <citation type="submission" date="2022-06" db="EMBL/GenBank/DDBJ databases">
        <title>Draft genome sequence of Streptomyces sp. RB6PN25 isolated from peat swamp forest in Thailand.</title>
        <authorList>
            <person name="Duangmal K."/>
            <person name="Klaysubun C."/>
        </authorList>
    </citation>
    <scope>NUCLEOTIDE SEQUENCE</scope>
    <source>
        <strain evidence="7">RB6PN25</strain>
    </source>
</reference>
<dbReference type="NCBIfam" id="NF000499">
    <property type="entry name" value="Erm23S_rRNA_broad"/>
    <property type="match status" value="1"/>
</dbReference>
<gene>
    <name evidence="7" type="primary">erm</name>
    <name evidence="7" type="ORF">NGB36_14025</name>
</gene>
<keyword evidence="3 5" id="KW-0949">S-adenosyl-L-methionine</keyword>
<keyword evidence="2 5" id="KW-0808">Transferase</keyword>